<proteinExistence type="predicted"/>
<evidence type="ECO:0000313" key="1">
    <source>
        <dbReference type="EMBL" id="MBX39100.1"/>
    </source>
</evidence>
<reference evidence="1" key="1">
    <citation type="submission" date="2018-02" db="EMBL/GenBank/DDBJ databases">
        <title>Rhizophora mucronata_Transcriptome.</title>
        <authorList>
            <person name="Meera S.P."/>
            <person name="Sreeshan A."/>
            <person name="Augustine A."/>
        </authorList>
    </citation>
    <scope>NUCLEOTIDE SEQUENCE</scope>
    <source>
        <tissue evidence="1">Leaf</tissue>
    </source>
</reference>
<organism evidence="1">
    <name type="scientific">Rhizophora mucronata</name>
    <name type="common">Asiatic mangrove</name>
    <dbReference type="NCBI Taxonomy" id="61149"/>
    <lineage>
        <taxon>Eukaryota</taxon>
        <taxon>Viridiplantae</taxon>
        <taxon>Streptophyta</taxon>
        <taxon>Embryophyta</taxon>
        <taxon>Tracheophyta</taxon>
        <taxon>Spermatophyta</taxon>
        <taxon>Magnoliopsida</taxon>
        <taxon>eudicotyledons</taxon>
        <taxon>Gunneridae</taxon>
        <taxon>Pentapetalae</taxon>
        <taxon>rosids</taxon>
        <taxon>fabids</taxon>
        <taxon>Malpighiales</taxon>
        <taxon>Rhizophoraceae</taxon>
        <taxon>Rhizophora</taxon>
    </lineage>
</organism>
<dbReference type="EMBL" id="GGEC01058616">
    <property type="protein sequence ID" value="MBX39100.1"/>
    <property type="molecule type" value="Transcribed_RNA"/>
</dbReference>
<protein>
    <submittedName>
        <fullName evidence="1">Uncharacterized protein</fullName>
    </submittedName>
</protein>
<name>A0A2P2N9M7_RHIMU</name>
<sequence>MQHHYQVNNIQALDATIPALIHKSRQDSASL</sequence>
<accession>A0A2P2N9M7</accession>
<dbReference type="AlphaFoldDB" id="A0A2P2N9M7"/>